<gene>
    <name evidence="2" type="ORF">E0H92_06550</name>
</gene>
<dbReference type="AlphaFoldDB" id="A0A4R0J5Q1"/>
<evidence type="ECO:0000313" key="2">
    <source>
        <dbReference type="EMBL" id="TCC41319.1"/>
    </source>
</evidence>
<dbReference type="Proteomes" id="UP000294225">
    <property type="component" value="Unassembled WGS sequence"/>
</dbReference>
<evidence type="ECO:0000259" key="1">
    <source>
        <dbReference type="Pfam" id="PF00144"/>
    </source>
</evidence>
<evidence type="ECO:0000313" key="3">
    <source>
        <dbReference type="Proteomes" id="UP000294225"/>
    </source>
</evidence>
<protein>
    <submittedName>
        <fullName evidence="2">Class A beta-lactamase-related serine hydrolase</fullName>
    </submittedName>
</protein>
<dbReference type="RefSeq" id="WP_131495680.1">
    <property type="nucleotide sequence ID" value="NZ_SJKC01000001.1"/>
</dbReference>
<reference evidence="2 3" key="1">
    <citation type="submission" date="2019-02" db="EMBL/GenBank/DDBJ databases">
        <title>Kribbella capetownensis sp. nov. and Kribbella speibonae sp. nov., isolated from soil.</title>
        <authorList>
            <person name="Curtis S.M."/>
            <person name="Norton I."/>
            <person name="Everest G.J."/>
            <person name="Meyers P.R."/>
        </authorList>
    </citation>
    <scope>NUCLEOTIDE SEQUENCE [LARGE SCALE GENOMIC DNA]</scope>
    <source>
        <strain evidence="2 3">YM55</strain>
    </source>
</reference>
<dbReference type="SUPFAM" id="SSF56601">
    <property type="entry name" value="beta-lactamase/transpeptidase-like"/>
    <property type="match status" value="1"/>
</dbReference>
<dbReference type="InterPro" id="IPR001466">
    <property type="entry name" value="Beta-lactam-related"/>
</dbReference>
<dbReference type="Gene3D" id="3.40.710.10">
    <property type="entry name" value="DD-peptidase/beta-lactamase superfamily"/>
    <property type="match status" value="1"/>
</dbReference>
<comment type="caution">
    <text evidence="2">The sequence shown here is derived from an EMBL/GenBank/DDBJ whole genome shotgun (WGS) entry which is preliminary data.</text>
</comment>
<proteinExistence type="predicted"/>
<sequence length="448" mass="47679">MSWLDDNLADLITKHGVPAASVAVLADGEVSTAAAGILNLDTGVEATVDSVFQVGSITKLWTTTLILQLVADGKVDLDRPVRDYLPEFKLADEAAAAVITPRQLLTHSSGFSGDAFTPTSRGDDAVELFVRDVLPGLAQEVSPGAGFSYNNSGFVVLGRIAEVLFGKPFHELVRERIAVPLGLKHVATIADEALLYRAALGHVAPKPGAPLRTAPVWSLVHAMAPAGSLLAMSAADLLAFGRAYLDATLLDRDTIDRLWEPQVDVPAIGGFAQHWGLGWMIFDVEGGRLYGHDGGTVGQAAFFRLVPDKGVAVVLLTNGGSAGALYDELVGHILRETAGVELPTRPVPPEQPVEISAELVTGRFTGVLVEATISVQDGEFWVLDDAVSDEGRLIYPEPRRTRLVALDDTRLIAAEAEQGTHEVLAFHGAVDGRAAYLFRGGRLTPRSH</sequence>
<dbReference type="GO" id="GO:0016787">
    <property type="term" value="F:hydrolase activity"/>
    <property type="evidence" value="ECO:0007669"/>
    <property type="project" value="UniProtKB-KW"/>
</dbReference>
<dbReference type="PANTHER" id="PTHR46825:SF9">
    <property type="entry name" value="BETA-LACTAMASE-RELATED DOMAIN-CONTAINING PROTEIN"/>
    <property type="match status" value="1"/>
</dbReference>
<feature type="domain" description="Beta-lactamase-related" evidence="1">
    <location>
        <begin position="4"/>
        <end position="321"/>
    </location>
</feature>
<dbReference type="EMBL" id="SJKC01000001">
    <property type="protein sequence ID" value="TCC41319.1"/>
    <property type="molecule type" value="Genomic_DNA"/>
</dbReference>
<dbReference type="InterPro" id="IPR050491">
    <property type="entry name" value="AmpC-like"/>
</dbReference>
<organism evidence="2 3">
    <name type="scientific">Kribbella speibonae</name>
    <dbReference type="NCBI Taxonomy" id="1572660"/>
    <lineage>
        <taxon>Bacteria</taxon>
        <taxon>Bacillati</taxon>
        <taxon>Actinomycetota</taxon>
        <taxon>Actinomycetes</taxon>
        <taxon>Propionibacteriales</taxon>
        <taxon>Kribbellaceae</taxon>
        <taxon>Kribbella</taxon>
    </lineage>
</organism>
<dbReference type="InterPro" id="IPR012338">
    <property type="entry name" value="Beta-lactam/transpept-like"/>
</dbReference>
<keyword evidence="2" id="KW-0378">Hydrolase</keyword>
<dbReference type="Pfam" id="PF00144">
    <property type="entry name" value="Beta-lactamase"/>
    <property type="match status" value="1"/>
</dbReference>
<dbReference type="PANTHER" id="PTHR46825">
    <property type="entry name" value="D-ALANYL-D-ALANINE-CARBOXYPEPTIDASE/ENDOPEPTIDASE AMPH"/>
    <property type="match status" value="1"/>
</dbReference>
<accession>A0A4R0J5Q1</accession>
<name>A0A4R0J5Q1_9ACTN</name>